<keyword evidence="6 7" id="KW-0539">Nucleus</keyword>
<evidence type="ECO:0000313" key="9">
    <source>
        <dbReference type="Proteomes" id="UP000007879"/>
    </source>
</evidence>
<dbReference type="GO" id="GO:0006355">
    <property type="term" value="P:regulation of DNA-templated transcription"/>
    <property type="evidence" value="ECO:0007669"/>
    <property type="project" value="InterPro"/>
</dbReference>
<dbReference type="EnsemblMetazoa" id="XM_020000522.1">
    <property type="protein sequence ID" value="XP_019856081.1"/>
    <property type="gene ID" value="LOC100631833"/>
</dbReference>
<comment type="subcellular location">
    <subcellularLocation>
        <location evidence="1 7">Nucleus</location>
    </subcellularLocation>
</comment>
<evidence type="ECO:0000313" key="8">
    <source>
        <dbReference type="EnsemblMetazoa" id="Aqu2.1.22810_001"/>
    </source>
</evidence>
<dbReference type="STRING" id="400682.A0A1X7U4Y5"/>
<reference evidence="9" key="1">
    <citation type="journal article" date="2010" name="Nature">
        <title>The Amphimedon queenslandica genome and the evolution of animal complexity.</title>
        <authorList>
            <person name="Srivastava M."/>
            <person name="Simakov O."/>
            <person name="Chapman J."/>
            <person name="Fahey B."/>
            <person name="Gauthier M.E."/>
            <person name="Mitros T."/>
            <person name="Richards G.S."/>
            <person name="Conaco C."/>
            <person name="Dacre M."/>
            <person name="Hellsten U."/>
            <person name="Larroux C."/>
            <person name="Putnam N.H."/>
            <person name="Stanke M."/>
            <person name="Adamska M."/>
            <person name="Darling A."/>
            <person name="Degnan S.M."/>
            <person name="Oakley T.H."/>
            <person name="Plachetzki D.C."/>
            <person name="Zhai Y."/>
            <person name="Adamski M."/>
            <person name="Calcino A."/>
            <person name="Cummins S.F."/>
            <person name="Goodstein D.M."/>
            <person name="Harris C."/>
            <person name="Jackson D.J."/>
            <person name="Leys S.P."/>
            <person name="Shu S."/>
            <person name="Woodcroft B.J."/>
            <person name="Vervoort M."/>
            <person name="Kosik K.S."/>
            <person name="Manning G."/>
            <person name="Degnan B.M."/>
            <person name="Rokhsar D.S."/>
        </authorList>
    </citation>
    <scope>NUCLEOTIDE SEQUENCE [LARGE SCALE GENOMIC DNA]</scope>
</reference>
<dbReference type="InterPro" id="IPR038089">
    <property type="entry name" value="Med31_sf"/>
</dbReference>
<evidence type="ECO:0000256" key="7">
    <source>
        <dbReference type="RuleBase" id="RU364129"/>
    </source>
</evidence>
<name>A0A1X7U4Y5_AMPQE</name>
<evidence type="ECO:0000256" key="2">
    <source>
        <dbReference type="ARBA" id="ARBA00006378"/>
    </source>
</evidence>
<reference evidence="8" key="2">
    <citation type="submission" date="2017-05" db="UniProtKB">
        <authorList>
            <consortium name="EnsemblMetazoa"/>
        </authorList>
    </citation>
    <scope>IDENTIFICATION</scope>
</reference>
<dbReference type="OMA" id="QGILNQP"/>
<evidence type="ECO:0000256" key="6">
    <source>
        <dbReference type="ARBA" id="ARBA00023242"/>
    </source>
</evidence>
<dbReference type="PANTHER" id="PTHR13186">
    <property type="entry name" value="MEDIATOR OF RNA POLYMERASE II TRANSCRIPTION SUBUNIT 31"/>
    <property type="match status" value="1"/>
</dbReference>
<protein>
    <recommendedName>
        <fullName evidence="7">Mediator of RNA polymerase II transcription subunit 31</fullName>
    </recommendedName>
</protein>
<dbReference type="InterPro" id="IPR008831">
    <property type="entry name" value="Mediator_Med31"/>
</dbReference>
<keyword evidence="3 7" id="KW-0805">Transcription regulation</keyword>
<keyword evidence="5 7" id="KW-0804">Transcription</keyword>
<comment type="function">
    <text evidence="7">Component of the Mediator complex, a coactivator involved in the regulated transcription of nearly all RNA polymerase II-dependent genes. Mediator functions as a bridge to convey information from gene-specific regulatory proteins to the basal RNA polymerase II transcription machinery. Mediator is recruited to promoters by direct interactions with regulatory proteins and serves as a scaffold for the assembly of a functional preinitiation complex with RNA polymerase II and the general transcription factors.</text>
</comment>
<dbReference type="AlphaFoldDB" id="A0A1X7U4Y5"/>
<dbReference type="GO" id="GO:0016592">
    <property type="term" value="C:mediator complex"/>
    <property type="evidence" value="ECO:0007669"/>
    <property type="project" value="InterPro"/>
</dbReference>
<dbReference type="FunFam" id="1.10.10.1340:FF:000001">
    <property type="entry name" value="Mediator of RNA polymerase II transcription subunit 31"/>
    <property type="match status" value="1"/>
</dbReference>
<keyword evidence="4 7" id="KW-0010">Activator</keyword>
<keyword evidence="9" id="KW-1185">Reference proteome</keyword>
<comment type="similarity">
    <text evidence="2 7">Belongs to the Mediator complex subunit 31 family.</text>
</comment>
<dbReference type="KEGG" id="aqu:100631833"/>
<evidence type="ECO:0000256" key="3">
    <source>
        <dbReference type="ARBA" id="ARBA00023015"/>
    </source>
</evidence>
<evidence type="ECO:0000256" key="4">
    <source>
        <dbReference type="ARBA" id="ARBA00023159"/>
    </source>
</evidence>
<dbReference type="OrthoDB" id="10257739at2759"/>
<dbReference type="InParanoid" id="A0A1X7U4Y5"/>
<organism evidence="8">
    <name type="scientific">Amphimedon queenslandica</name>
    <name type="common">Sponge</name>
    <dbReference type="NCBI Taxonomy" id="400682"/>
    <lineage>
        <taxon>Eukaryota</taxon>
        <taxon>Metazoa</taxon>
        <taxon>Porifera</taxon>
        <taxon>Demospongiae</taxon>
        <taxon>Heteroscleromorpha</taxon>
        <taxon>Haplosclerida</taxon>
        <taxon>Niphatidae</taxon>
        <taxon>Amphimedon</taxon>
    </lineage>
</organism>
<evidence type="ECO:0000256" key="5">
    <source>
        <dbReference type="ARBA" id="ARBA00023163"/>
    </source>
</evidence>
<accession>A0A1X7U4Y5</accession>
<sequence length="129" mass="15887">MEVHVTDVQRFELELEFVQSLANPQYLTFLGQRGYFKEKTFVNYLKYLQYWKTKEYSHFLKYPQCLHFLDLLQSEHFRRELSNAQCSKFIEEQQLLHWHLYTKKRMQHHIMAEKQSSNQTVKQQPLKNQ</sequence>
<gene>
    <name evidence="8" type="primary">100631833</name>
</gene>
<comment type="subunit">
    <text evidence="7">Component of the Mediator complex.</text>
</comment>
<dbReference type="Pfam" id="PF05669">
    <property type="entry name" value="Med31"/>
    <property type="match status" value="1"/>
</dbReference>
<proteinExistence type="inferred from homology"/>
<dbReference type="GO" id="GO:0003712">
    <property type="term" value="F:transcription coregulator activity"/>
    <property type="evidence" value="ECO:0007669"/>
    <property type="project" value="InterPro"/>
</dbReference>
<dbReference type="eggNOG" id="KOG4086">
    <property type="taxonomic scope" value="Eukaryota"/>
</dbReference>
<dbReference type="Proteomes" id="UP000007879">
    <property type="component" value="Unassembled WGS sequence"/>
</dbReference>
<dbReference type="EnsemblMetazoa" id="Aqu2.1.22810_001">
    <property type="protein sequence ID" value="Aqu2.1.22810_001"/>
    <property type="gene ID" value="Aqu2.1.22810"/>
</dbReference>
<dbReference type="Gene3D" id="1.10.10.1340">
    <property type="entry name" value="Mediator of RNA polymerase II, submodule Med31 (Soh1)"/>
    <property type="match status" value="1"/>
</dbReference>
<evidence type="ECO:0000256" key="1">
    <source>
        <dbReference type="ARBA" id="ARBA00004123"/>
    </source>
</evidence>